<reference evidence="1 2" key="1">
    <citation type="submission" date="2018-07" db="EMBL/GenBank/DDBJ databases">
        <title>Genomic Encyclopedia of Type Strains, Phase III (KMG-III): the genomes of soil and plant-associated and newly described type strains.</title>
        <authorList>
            <person name="Whitman W."/>
        </authorList>
    </citation>
    <scope>NUCLEOTIDE SEQUENCE [LARGE SCALE GENOMIC DNA]</scope>
    <source>
        <strain evidence="1 2">CECT 8488</strain>
    </source>
</reference>
<evidence type="ECO:0000313" key="2">
    <source>
        <dbReference type="Proteomes" id="UP000256845"/>
    </source>
</evidence>
<proteinExistence type="predicted"/>
<organism evidence="1 2">
    <name type="scientific">Aestuariispira insulae</name>
    <dbReference type="NCBI Taxonomy" id="1461337"/>
    <lineage>
        <taxon>Bacteria</taxon>
        <taxon>Pseudomonadati</taxon>
        <taxon>Pseudomonadota</taxon>
        <taxon>Alphaproteobacteria</taxon>
        <taxon>Rhodospirillales</taxon>
        <taxon>Kiloniellaceae</taxon>
        <taxon>Aestuariispira</taxon>
    </lineage>
</organism>
<accession>A0A3D9HNV1</accession>
<dbReference type="Proteomes" id="UP000256845">
    <property type="component" value="Unassembled WGS sequence"/>
</dbReference>
<comment type="caution">
    <text evidence="1">The sequence shown here is derived from an EMBL/GenBank/DDBJ whole genome shotgun (WGS) entry which is preliminary data.</text>
</comment>
<dbReference type="EMBL" id="QRDW01000004">
    <property type="protein sequence ID" value="RED50981.1"/>
    <property type="molecule type" value="Genomic_DNA"/>
</dbReference>
<sequence length="62" mass="6848">MNNLVRLAAKPQFFPSLRRYNPDQVQRVSVAPKLAITVSQPFLRAPLGIVLIFASVPGQVNC</sequence>
<dbReference type="AlphaFoldDB" id="A0A3D9HNV1"/>
<gene>
    <name evidence="1" type="ORF">DFP90_104254</name>
</gene>
<name>A0A3D9HNV1_9PROT</name>
<evidence type="ECO:0000313" key="1">
    <source>
        <dbReference type="EMBL" id="RED50981.1"/>
    </source>
</evidence>
<keyword evidence="2" id="KW-1185">Reference proteome</keyword>
<protein>
    <submittedName>
        <fullName evidence="1">Uncharacterized protein</fullName>
    </submittedName>
</protein>